<feature type="domain" description="Peptidase A2" evidence="10">
    <location>
        <begin position="310"/>
        <end position="348"/>
    </location>
</feature>
<dbReference type="PANTHER" id="PTHR37984">
    <property type="entry name" value="PROTEIN CBG26694"/>
    <property type="match status" value="1"/>
</dbReference>
<evidence type="ECO:0000256" key="7">
    <source>
        <dbReference type="ARBA" id="ARBA00022918"/>
    </source>
</evidence>
<dbReference type="InterPro" id="IPR041588">
    <property type="entry name" value="Integrase_H2C2"/>
</dbReference>
<dbReference type="EC" id="2.7.7.49" evidence="1"/>
<dbReference type="SUPFAM" id="SSF53098">
    <property type="entry name" value="Ribonuclease H-like"/>
    <property type="match status" value="1"/>
</dbReference>
<dbReference type="GO" id="GO:0004519">
    <property type="term" value="F:endonuclease activity"/>
    <property type="evidence" value="ECO:0007669"/>
    <property type="project" value="UniProtKB-KW"/>
</dbReference>
<dbReference type="GO" id="GO:0008270">
    <property type="term" value="F:zinc ion binding"/>
    <property type="evidence" value="ECO:0007669"/>
    <property type="project" value="InterPro"/>
</dbReference>
<dbReference type="Pfam" id="PF00665">
    <property type="entry name" value="rve"/>
    <property type="match status" value="1"/>
</dbReference>
<dbReference type="GO" id="GO:0042575">
    <property type="term" value="C:DNA polymerase complex"/>
    <property type="evidence" value="ECO:0007669"/>
    <property type="project" value="UniProtKB-ARBA"/>
</dbReference>
<dbReference type="SUPFAM" id="SSF50630">
    <property type="entry name" value="Acid proteases"/>
    <property type="match status" value="1"/>
</dbReference>
<feature type="domain" description="Integrase catalytic" evidence="12">
    <location>
        <begin position="995"/>
        <end position="1153"/>
    </location>
</feature>
<gene>
    <name evidence="13" type="primary">Tf2-9_478</name>
    <name evidence="13" type="ORF">AVEN_184809_1</name>
</gene>
<dbReference type="Gene3D" id="3.30.70.270">
    <property type="match status" value="2"/>
</dbReference>
<evidence type="ECO:0000256" key="3">
    <source>
        <dbReference type="ARBA" id="ARBA00022695"/>
    </source>
</evidence>
<keyword evidence="14" id="KW-1185">Reference proteome</keyword>
<dbReference type="SUPFAM" id="SSF56672">
    <property type="entry name" value="DNA/RNA polymerases"/>
    <property type="match status" value="1"/>
</dbReference>
<dbReference type="Pfam" id="PF17917">
    <property type="entry name" value="RT_RNaseH"/>
    <property type="match status" value="1"/>
</dbReference>
<evidence type="ECO:0000259" key="12">
    <source>
        <dbReference type="PROSITE" id="PS50994"/>
    </source>
</evidence>
<evidence type="ECO:0000256" key="6">
    <source>
        <dbReference type="ARBA" id="ARBA00022801"/>
    </source>
</evidence>
<dbReference type="InterPro" id="IPR041373">
    <property type="entry name" value="RT_RNaseH"/>
</dbReference>
<evidence type="ECO:0000256" key="1">
    <source>
        <dbReference type="ARBA" id="ARBA00012493"/>
    </source>
</evidence>
<keyword evidence="6" id="KW-0378">Hydrolase</keyword>
<dbReference type="InterPro" id="IPR043502">
    <property type="entry name" value="DNA/RNA_pol_sf"/>
</dbReference>
<dbReference type="FunFam" id="3.30.70.270:FF:000026">
    <property type="entry name" value="Transposon Ty3-G Gag-Pol polyprotein"/>
    <property type="match status" value="1"/>
</dbReference>
<dbReference type="InterPro" id="IPR001969">
    <property type="entry name" value="Aspartic_peptidase_AS"/>
</dbReference>
<dbReference type="PROSITE" id="PS50994">
    <property type="entry name" value="INTEGRASE"/>
    <property type="match status" value="1"/>
</dbReference>
<dbReference type="CDD" id="cd01647">
    <property type="entry name" value="RT_LTR"/>
    <property type="match status" value="1"/>
</dbReference>
<dbReference type="PROSITE" id="PS00141">
    <property type="entry name" value="ASP_PROTEASE"/>
    <property type="match status" value="1"/>
</dbReference>
<dbReference type="GO" id="GO:0003964">
    <property type="term" value="F:RNA-directed DNA polymerase activity"/>
    <property type="evidence" value="ECO:0007669"/>
    <property type="project" value="UniProtKB-KW"/>
</dbReference>
<dbReference type="PROSITE" id="PS50878">
    <property type="entry name" value="RT_POL"/>
    <property type="match status" value="1"/>
</dbReference>
<dbReference type="EMBL" id="BGPR01003369">
    <property type="protein sequence ID" value="GBM87276.1"/>
    <property type="molecule type" value="Genomic_DNA"/>
</dbReference>
<dbReference type="Proteomes" id="UP000499080">
    <property type="component" value="Unassembled WGS sequence"/>
</dbReference>
<evidence type="ECO:0000256" key="2">
    <source>
        <dbReference type="ARBA" id="ARBA00022679"/>
    </source>
</evidence>
<dbReference type="Gene3D" id="3.10.10.10">
    <property type="entry name" value="HIV Type 1 Reverse Transcriptase, subunit A, domain 1"/>
    <property type="match status" value="1"/>
</dbReference>
<evidence type="ECO:0000313" key="13">
    <source>
        <dbReference type="EMBL" id="GBM87276.1"/>
    </source>
</evidence>
<accession>A0A4Y2JDK5</accession>
<dbReference type="GO" id="GO:0004190">
    <property type="term" value="F:aspartic-type endopeptidase activity"/>
    <property type="evidence" value="ECO:0007669"/>
    <property type="project" value="UniProtKB-KW"/>
</dbReference>
<comment type="caution">
    <text evidence="13">The sequence shown here is derived from an EMBL/GenBank/DDBJ whole genome shotgun (WGS) entry which is preliminary data.</text>
</comment>
<sequence length="1275" mass="148049">MAFLLARRKEDLMTLAADLDLTFKASFTKLKLKELIVKSPDYVEDDVKKMLDCIVEERTKGEEKAEKEKIRKEEKEEKIRKEEKEEKIRKEEKEERMQKEEREYELEKLRLQAQRIANIPNSAENVQTPNKPIHETFHKFNMQEDISLNLTLFERHAELTFLPKKDWVQKLIGLIPIEIAHLIAREPADKSKKFEDYEDVRRTIKPKQFKSFAKGSSNNHKYFRGQEHFHLGNNGNEKKYFQSKRTVYDKRIKQLTCSYCKVSGHYAVDCTKRRKDSKNNKSSSSPVQICSRISKERIKTRKITIGNKTFEALIDTGSSVTLIREDVSKGIIEQSKLSRDIVVLSGLGKYEVKTKGSFQREIELDGEKYSVTWHVVPTPYLEFQAVIGSDILEQAFVGFDRKGVYFRKHEDKVWFMHTQVYEARIEEEIEVKHVTNPRIRKELSELMNNYIPKKTETTNVSMRIILKDDVPVYQPDAVCHFQRTRQSTSKLTNVKKKDGTARLCVDYRKLNRKLVKDRFPLPLIEDVLDKLQDAKVYSTLDLKNGFFHVEVNEDCKHFTSFLVPDGQFEFHKVPFGLSTSPSVFQRYVYSIFRELMRKGIVIIYMDDLIIAAKDEDLGIEKLKKVFEVASKYGWEIKFKKCQFLRRKGEFLGHVVENGTVRPSVAKTIAVKKFPVPTTVKQVPSFLGLTGYFRKFIPAYSKIAKPLSDLIRSDNPFVFEQPQIEAFEKLKKLLTESPVLSIFQQGKTTELHTDASQQGYGAVLLQEAEDGKLHPVQYMSKKTTPAEEKYSSYELEVLAVVNALRKFRTYLMGNHFKIITDCSAFQRTMDEKDLFTRIARWALLLEEFDYEIVHRSGQRMQHVDALSRYPVAIITSDTLTARLKRAQQEDEYTQSLRSMIGSNNDSDFFDKNEILYKYVDGRELIVVPRDMQTEIIKLAHEKGHFSAAKTKGVVKQEFFIPNLSKQVQNVIVNCVPCILTNKKSGKKDGFLNPIPKEDVPLSTYHVDFIGPLPSTNKKYQHILTIVDAFTKFTWLYPVRSTSAEDALDNLKVQQKTFGNPKRIITDRGSAFTSKAFGDYCTNENIQHFQITTGVPRGNGQVERIYRTLILVLTKLSIADSTKWFKFVDPLQRILNSTFNRSTKWAPFELLIGVTMRNKEDLHLRDLLMEEMMEELQEQRDELRQDAKKNIQKIQAENKRTYDRKCRNAPSYRRGDLVVIQRTQFGTGLKLRPRFLGPCRIVKVKPRNRYDLEKVGNHDGPNLTNSSADLMKFYSPG</sequence>
<organism evidence="13 14">
    <name type="scientific">Araneus ventricosus</name>
    <name type="common">Orbweaver spider</name>
    <name type="synonym">Epeira ventricosa</name>
    <dbReference type="NCBI Taxonomy" id="182803"/>
    <lineage>
        <taxon>Eukaryota</taxon>
        <taxon>Metazoa</taxon>
        <taxon>Ecdysozoa</taxon>
        <taxon>Arthropoda</taxon>
        <taxon>Chelicerata</taxon>
        <taxon>Arachnida</taxon>
        <taxon>Araneae</taxon>
        <taxon>Araneomorphae</taxon>
        <taxon>Entelegynae</taxon>
        <taxon>Araneoidea</taxon>
        <taxon>Araneidae</taxon>
        <taxon>Araneus</taxon>
    </lineage>
</organism>
<evidence type="ECO:0000259" key="11">
    <source>
        <dbReference type="PROSITE" id="PS50878"/>
    </source>
</evidence>
<keyword evidence="4" id="KW-0540">Nuclease</keyword>
<evidence type="ECO:0000256" key="5">
    <source>
        <dbReference type="ARBA" id="ARBA00022759"/>
    </source>
</evidence>
<dbReference type="InterPro" id="IPR000477">
    <property type="entry name" value="RT_dom"/>
</dbReference>
<dbReference type="PROSITE" id="PS50175">
    <property type="entry name" value="ASP_PROT_RETROV"/>
    <property type="match status" value="1"/>
</dbReference>
<dbReference type="InterPro" id="IPR036875">
    <property type="entry name" value="Znf_CCHC_sf"/>
</dbReference>
<dbReference type="Pfam" id="PF00078">
    <property type="entry name" value="RVT_1"/>
    <property type="match status" value="1"/>
</dbReference>
<dbReference type="Gene3D" id="3.30.420.10">
    <property type="entry name" value="Ribonuclease H-like superfamily/Ribonuclease H"/>
    <property type="match status" value="1"/>
</dbReference>
<dbReference type="GO" id="GO:0015074">
    <property type="term" value="P:DNA integration"/>
    <property type="evidence" value="ECO:0007669"/>
    <property type="project" value="UniProtKB-KW"/>
</dbReference>
<dbReference type="FunFam" id="3.10.20.370:FF:000001">
    <property type="entry name" value="Retrovirus-related Pol polyprotein from transposon 17.6-like protein"/>
    <property type="match status" value="1"/>
</dbReference>
<protein>
    <recommendedName>
        <fullName evidence="1">RNA-directed DNA polymerase</fullName>
        <ecNumber evidence="1">2.7.7.49</ecNumber>
    </recommendedName>
</protein>
<dbReference type="InterPro" id="IPR036397">
    <property type="entry name" value="RNaseH_sf"/>
</dbReference>
<feature type="region of interest" description="Disordered" evidence="9">
    <location>
        <begin position="58"/>
        <end position="95"/>
    </location>
</feature>
<dbReference type="GO" id="GO:0003723">
    <property type="term" value="F:RNA binding"/>
    <property type="evidence" value="ECO:0007669"/>
    <property type="project" value="UniProtKB-KW"/>
</dbReference>
<dbReference type="CDD" id="cd00303">
    <property type="entry name" value="retropepsin_like"/>
    <property type="match status" value="1"/>
</dbReference>
<dbReference type="InterPro" id="IPR018061">
    <property type="entry name" value="Retropepsins"/>
</dbReference>
<dbReference type="AlphaFoldDB" id="A0A4Y2JDK5"/>
<feature type="coiled-coil region" evidence="8">
    <location>
        <begin position="1164"/>
        <end position="1202"/>
    </location>
</feature>
<proteinExistence type="predicted"/>
<keyword evidence="3" id="KW-0548">Nucleotidyltransferase</keyword>
<evidence type="ECO:0000256" key="9">
    <source>
        <dbReference type="SAM" id="MobiDB-lite"/>
    </source>
</evidence>
<dbReference type="Gene3D" id="1.10.340.70">
    <property type="match status" value="1"/>
</dbReference>
<feature type="domain" description="Reverse transcriptase" evidence="11">
    <location>
        <begin position="475"/>
        <end position="655"/>
    </location>
</feature>
<dbReference type="CDD" id="cd09274">
    <property type="entry name" value="RNase_HI_RT_Ty3"/>
    <property type="match status" value="1"/>
</dbReference>
<keyword evidence="7" id="KW-0695">RNA-directed DNA polymerase</keyword>
<evidence type="ECO:0000256" key="8">
    <source>
        <dbReference type="SAM" id="Coils"/>
    </source>
</evidence>
<dbReference type="PANTHER" id="PTHR37984:SF5">
    <property type="entry name" value="PROTEIN NYNRIN-LIKE"/>
    <property type="match status" value="1"/>
</dbReference>
<dbReference type="InterPro" id="IPR001584">
    <property type="entry name" value="Integrase_cat-core"/>
</dbReference>
<name>A0A4Y2JDK5_ARAVE</name>
<dbReference type="Gene3D" id="2.40.70.10">
    <property type="entry name" value="Acid Proteases"/>
    <property type="match status" value="1"/>
</dbReference>
<dbReference type="GO" id="GO:0006508">
    <property type="term" value="P:proteolysis"/>
    <property type="evidence" value="ECO:0007669"/>
    <property type="project" value="UniProtKB-KW"/>
</dbReference>
<dbReference type="InterPro" id="IPR012337">
    <property type="entry name" value="RNaseH-like_sf"/>
</dbReference>
<keyword evidence="8" id="KW-0175">Coiled coil</keyword>
<dbReference type="InterPro" id="IPR021109">
    <property type="entry name" value="Peptidase_aspartic_dom_sf"/>
</dbReference>
<evidence type="ECO:0000256" key="4">
    <source>
        <dbReference type="ARBA" id="ARBA00022722"/>
    </source>
</evidence>
<dbReference type="InterPro" id="IPR050951">
    <property type="entry name" value="Retrovirus_Pol_polyprotein"/>
</dbReference>
<evidence type="ECO:0000259" key="10">
    <source>
        <dbReference type="PROSITE" id="PS50175"/>
    </source>
</evidence>
<dbReference type="InterPro" id="IPR043128">
    <property type="entry name" value="Rev_trsase/Diguanyl_cyclase"/>
</dbReference>
<dbReference type="Pfam" id="PF00077">
    <property type="entry name" value="RVP"/>
    <property type="match status" value="1"/>
</dbReference>
<dbReference type="SUPFAM" id="SSF57756">
    <property type="entry name" value="Retrovirus zinc finger-like domains"/>
    <property type="match status" value="1"/>
</dbReference>
<keyword evidence="5" id="KW-0255">Endonuclease</keyword>
<evidence type="ECO:0000313" key="14">
    <source>
        <dbReference type="Proteomes" id="UP000499080"/>
    </source>
</evidence>
<dbReference type="InterPro" id="IPR001995">
    <property type="entry name" value="Peptidase_A2_cat"/>
</dbReference>
<reference evidence="13 14" key="1">
    <citation type="journal article" date="2019" name="Sci. Rep.">
        <title>Orb-weaving spider Araneus ventricosus genome elucidates the spidroin gene catalogue.</title>
        <authorList>
            <person name="Kono N."/>
            <person name="Nakamura H."/>
            <person name="Ohtoshi R."/>
            <person name="Moran D.A.P."/>
            <person name="Shinohara A."/>
            <person name="Yoshida Y."/>
            <person name="Fujiwara M."/>
            <person name="Mori M."/>
            <person name="Tomita M."/>
            <person name="Arakawa K."/>
        </authorList>
    </citation>
    <scope>NUCLEOTIDE SEQUENCE [LARGE SCALE GENOMIC DNA]</scope>
</reference>
<dbReference type="Pfam" id="PF17921">
    <property type="entry name" value="Integrase_H2C2"/>
    <property type="match status" value="1"/>
</dbReference>
<keyword evidence="2" id="KW-0808">Transferase</keyword>